<feature type="transmembrane region" description="Helical" evidence="6">
    <location>
        <begin position="798"/>
        <end position="821"/>
    </location>
</feature>
<gene>
    <name evidence="8" type="ORF">H9625_13225</name>
</gene>
<comment type="caution">
    <text evidence="8">The sequence shown here is derived from an EMBL/GenBank/DDBJ whole genome shotgun (WGS) entry which is preliminary data.</text>
</comment>
<protein>
    <submittedName>
        <fullName evidence="8">1-acyl-sn-glycerol-3-phosphate acyltransferase</fullName>
    </submittedName>
</protein>
<keyword evidence="8" id="KW-0808">Transferase</keyword>
<feature type="transmembrane region" description="Helical" evidence="6">
    <location>
        <begin position="364"/>
        <end position="383"/>
    </location>
</feature>
<feature type="transmembrane region" description="Helical" evidence="6">
    <location>
        <begin position="328"/>
        <end position="352"/>
    </location>
</feature>
<dbReference type="Proteomes" id="UP000620874">
    <property type="component" value="Unassembled WGS sequence"/>
</dbReference>
<dbReference type="EMBL" id="JACSPP010000049">
    <property type="protein sequence ID" value="MBD8041382.1"/>
    <property type="molecule type" value="Genomic_DNA"/>
</dbReference>
<dbReference type="SMART" id="SM00563">
    <property type="entry name" value="PlsC"/>
    <property type="match status" value="1"/>
</dbReference>
<evidence type="ECO:0000256" key="1">
    <source>
        <dbReference type="ARBA" id="ARBA00004651"/>
    </source>
</evidence>
<evidence type="ECO:0000256" key="3">
    <source>
        <dbReference type="ARBA" id="ARBA00022692"/>
    </source>
</evidence>
<dbReference type="RefSeq" id="WP_191764779.1">
    <property type="nucleotide sequence ID" value="NZ_JACSPP010000049.1"/>
</dbReference>
<dbReference type="Pfam" id="PF03176">
    <property type="entry name" value="MMPL"/>
    <property type="match status" value="1"/>
</dbReference>
<organism evidence="8 9">
    <name type="scientific">Phocaeicola intestinalis</name>
    <dbReference type="NCBI Taxonomy" id="2762212"/>
    <lineage>
        <taxon>Bacteria</taxon>
        <taxon>Pseudomonadati</taxon>
        <taxon>Bacteroidota</taxon>
        <taxon>Bacteroidia</taxon>
        <taxon>Bacteroidales</taxon>
        <taxon>Bacteroidaceae</taxon>
        <taxon>Phocaeicola</taxon>
    </lineage>
</organism>
<keyword evidence="8" id="KW-0012">Acyltransferase</keyword>
<evidence type="ECO:0000256" key="2">
    <source>
        <dbReference type="ARBA" id="ARBA00022475"/>
    </source>
</evidence>
<keyword evidence="4 6" id="KW-1133">Transmembrane helix</keyword>
<dbReference type="GO" id="GO:0016746">
    <property type="term" value="F:acyltransferase activity"/>
    <property type="evidence" value="ECO:0007669"/>
    <property type="project" value="UniProtKB-KW"/>
</dbReference>
<feature type="domain" description="Phospholipid/glycerol acyltransferase" evidence="7">
    <location>
        <begin position="909"/>
        <end position="1027"/>
    </location>
</feature>
<feature type="transmembrane region" description="Helical" evidence="6">
    <location>
        <begin position="448"/>
        <end position="465"/>
    </location>
</feature>
<keyword evidence="9" id="KW-1185">Reference proteome</keyword>
<dbReference type="Pfam" id="PF01553">
    <property type="entry name" value="Acyltransferase"/>
    <property type="match status" value="1"/>
</dbReference>
<comment type="subcellular location">
    <subcellularLocation>
        <location evidence="1">Cell membrane</location>
        <topology evidence="1">Multi-pass membrane protein</topology>
    </subcellularLocation>
</comment>
<feature type="transmembrane region" description="Helical" evidence="6">
    <location>
        <begin position="301"/>
        <end position="322"/>
    </location>
</feature>
<keyword evidence="5 6" id="KW-0472">Membrane</keyword>
<feature type="transmembrane region" description="Helical" evidence="6">
    <location>
        <begin position="395"/>
        <end position="413"/>
    </location>
</feature>
<dbReference type="InterPro" id="IPR002123">
    <property type="entry name" value="Plipid/glycerol_acylTrfase"/>
</dbReference>
<name>A0ABR8YB80_9BACT</name>
<dbReference type="InterPro" id="IPR050545">
    <property type="entry name" value="Mycobact_MmpL"/>
</dbReference>
<proteinExistence type="predicted"/>
<evidence type="ECO:0000256" key="5">
    <source>
        <dbReference type="ARBA" id="ARBA00023136"/>
    </source>
</evidence>
<sequence>MIRFVIRLYDYMAAHKRLCVLSFVAVTFVFLVSLVRLDYKEDISAFLPVSGSEKEALSVYQDISGANRIIAVFENQCDSGSISASPESVIEAIKDYESIIQETDTLHWVCGLTTQVDLEKYNELTSYIYAHIPYFLTSKDYVRLDSLLNTEGYISSQLALDKEMLMFPSSSLVSENISRDPLHLFTPVLQSLQTMNGTATFETYDGYIFTPEMNKAVVMMYSPFGNSETQHNALLVDYLSSVADSLKILHPTVKVHHTGGPVIAVGNAKQIKSDSLLSASIAIILILVLLLYALKRFYHLFLIAVSILWGWVFAMGMLSFIYKDISLIVVGISSIILGIAINYPLHLIAHLSATTSIRSALREVAAPLIIGNVTTVGAFLALIPLDAVALRDLGLFSTFLLIGTILFVIMYLPHVLRNKVRVKEDSGEKAAEAPFEWAGKLSFKGSPLVLLVLLVLTLVLGYFSLSTRFDANLANINYMTEEQRKDMQYFQQLASDEDNDLESVYVVSKGSSFDEALSFHSAIQDSLASLVHPAKGERLYSCTRFFCSKDEQLERLSLWHQFIDTHRNKLFDEFREACSQEGFVEEAFVPYFDILCADYAGTLPDKAGLLKHISDSYISIDSISGTYKVVDVLSVDKERVHAIEEQVSDWENAHYFSFDIQGMNSALANHLSDNFNYIGWACGMIVFLFLWFSFGRIELALLAFLPMAVSWIWILGIMGIFDIHFNIVNIILATFIFGQGDDYTIFITEGCCYEYAYRKKLLASYKSSIILSALIMFIGIGTLIFAKHPALHSLAEVTIIGMFSVVLMAFALPPIVFNWMVRQKGTYRRRPLTLSALARTWFCGMWWLCQLLVGYLAGGLLFLFVRRKVRRQRVLNRFVSWVHRIDQHLIPGVRYSLRNPYREDFGNPAIIICNHQSLLDPMCLMALSPKILIVANTHSSHNPVIRFMFSWLGFYTIDQNNFRAWQDSSLQRDIHVFRHYVEQGYSIAVFPEGIRNAKSSILRYHKGAFYLAHELGIDILPVIIHGMNNIMPLYSFTAHPGRLTVCIEQRITLSDALRGETYAETTRLVHRFFIERYEHLCKELETSSYYKNLVLERYMYKGTDVFRMVKANMRKYGNYAQWVDNLPLDVKTVYVKHSGWGEFPLLLALVNPNVSVVAFESNEEKRTLAYYSADGIVSNLLYTDNLSIFENAKDEPQSVVYDANNLMV</sequence>
<evidence type="ECO:0000313" key="9">
    <source>
        <dbReference type="Proteomes" id="UP000620874"/>
    </source>
</evidence>
<dbReference type="SUPFAM" id="SSF82866">
    <property type="entry name" value="Multidrug efflux transporter AcrB transmembrane domain"/>
    <property type="match status" value="2"/>
</dbReference>
<dbReference type="PANTHER" id="PTHR33406:SF13">
    <property type="entry name" value="MEMBRANE PROTEIN YDFJ"/>
    <property type="match status" value="1"/>
</dbReference>
<reference evidence="8 9" key="1">
    <citation type="submission" date="2020-08" db="EMBL/GenBank/DDBJ databases">
        <title>A Genomic Blueprint of the Chicken Gut Microbiome.</title>
        <authorList>
            <person name="Gilroy R."/>
            <person name="Ravi A."/>
            <person name="Getino M."/>
            <person name="Pursley I."/>
            <person name="Horton D.L."/>
            <person name="Alikhan N.-F."/>
            <person name="Baker D."/>
            <person name="Gharbi K."/>
            <person name="Hall N."/>
            <person name="Watson M."/>
            <person name="Adriaenssens E.M."/>
            <person name="Foster-Nyarko E."/>
            <person name="Jarju S."/>
            <person name="Secka A."/>
            <person name="Antonio M."/>
            <person name="Oren A."/>
            <person name="Chaudhuri R."/>
            <person name="La Ragione R.M."/>
            <person name="Hildebrand F."/>
            <person name="Pallen M.J."/>
        </authorList>
    </citation>
    <scope>NUCLEOTIDE SEQUENCE [LARGE SCALE GENOMIC DNA]</scope>
    <source>
        <strain evidence="8 9">Sa1CVN1</strain>
    </source>
</reference>
<feature type="transmembrane region" description="Helical" evidence="6">
    <location>
        <begin position="768"/>
        <end position="786"/>
    </location>
</feature>
<evidence type="ECO:0000256" key="4">
    <source>
        <dbReference type="ARBA" id="ARBA00022989"/>
    </source>
</evidence>
<dbReference type="InterPro" id="IPR004869">
    <property type="entry name" value="MMPL_dom"/>
</dbReference>
<feature type="transmembrane region" description="Helical" evidence="6">
    <location>
        <begin position="677"/>
        <end position="694"/>
    </location>
</feature>
<dbReference type="Gene3D" id="1.20.1640.10">
    <property type="entry name" value="Multidrug efflux transporter AcrB transmembrane domain"/>
    <property type="match status" value="2"/>
</dbReference>
<dbReference type="SUPFAM" id="SSF69593">
    <property type="entry name" value="Glycerol-3-phosphate (1)-acyltransferase"/>
    <property type="match status" value="1"/>
</dbReference>
<evidence type="ECO:0000256" key="6">
    <source>
        <dbReference type="SAM" id="Phobius"/>
    </source>
</evidence>
<evidence type="ECO:0000259" key="7">
    <source>
        <dbReference type="SMART" id="SM00563"/>
    </source>
</evidence>
<feature type="transmembrane region" description="Helical" evidence="6">
    <location>
        <begin position="727"/>
        <end position="747"/>
    </location>
</feature>
<keyword evidence="2" id="KW-1003">Cell membrane</keyword>
<accession>A0ABR8YB80</accession>
<dbReference type="PANTHER" id="PTHR33406">
    <property type="entry name" value="MEMBRANE PROTEIN MJ1562-RELATED"/>
    <property type="match status" value="1"/>
</dbReference>
<dbReference type="CDD" id="cd07989">
    <property type="entry name" value="LPLAT_AGPAT-like"/>
    <property type="match status" value="1"/>
</dbReference>
<feature type="transmembrane region" description="Helical" evidence="6">
    <location>
        <begin position="701"/>
        <end position="721"/>
    </location>
</feature>
<keyword evidence="3 6" id="KW-0812">Transmembrane</keyword>
<evidence type="ECO:0000313" key="8">
    <source>
        <dbReference type="EMBL" id="MBD8041382.1"/>
    </source>
</evidence>
<feature type="transmembrane region" description="Helical" evidence="6">
    <location>
        <begin position="841"/>
        <end position="865"/>
    </location>
</feature>
<feature type="transmembrane region" description="Helical" evidence="6">
    <location>
        <begin position="276"/>
        <end position="294"/>
    </location>
</feature>